<name>A0ABT6BCP1_9GAMM</name>
<dbReference type="Proteomes" id="UP001528850">
    <property type="component" value="Unassembled WGS sequence"/>
</dbReference>
<dbReference type="PANTHER" id="PTHR11706:SF33">
    <property type="entry name" value="NATURAL RESISTANCE-ASSOCIATED MACROPHAGE PROTEIN 2"/>
    <property type="match status" value="1"/>
</dbReference>
<evidence type="ECO:0000256" key="1">
    <source>
        <dbReference type="ARBA" id="ARBA00004141"/>
    </source>
</evidence>
<evidence type="ECO:0000256" key="5">
    <source>
        <dbReference type="ARBA" id="ARBA00022989"/>
    </source>
</evidence>
<proteinExistence type="predicted"/>
<evidence type="ECO:0000256" key="2">
    <source>
        <dbReference type="ARBA" id="ARBA00022448"/>
    </source>
</evidence>
<feature type="transmembrane region" description="Helical" evidence="7">
    <location>
        <begin position="38"/>
        <end position="62"/>
    </location>
</feature>
<evidence type="ECO:0000256" key="7">
    <source>
        <dbReference type="SAM" id="Phobius"/>
    </source>
</evidence>
<evidence type="ECO:0000256" key="6">
    <source>
        <dbReference type="ARBA" id="ARBA00023136"/>
    </source>
</evidence>
<sequence length="423" mass="45114">MSKRRPRGVFRLLGAGVVTGAADDDPSAIGTYASAGAAFGLAFLWIAPALLPMMFIVVYLSGKLGRVYGKGLFGAIYDRFPRWVVWPAMAGAFIGNVIEAAANLGGIGVAVNLLLPAPVWSIVVVVAIGVTAMQWFGSYVWLSRVFRWLALALFAYVGAAILARPDIREVIRGTLVPSVTFDTRWMAMLVACIGTSLSAYVYTWQSNQEVEERIANGEAQPWRHPGASSSQMRRLRRDVAVGVVFSNLILYFIIMATGATLHAAGQHEIHSAAQAATALEPLAGPAARWLFALGVVGVGCLAVPVMTTGAAYDLAQAFRQPSSLHAKPREAPLFYVTIAGVAAVAVALNLFGVNPMRALVWSGLVQGFSVPPLLCLMMKMTGDRRMMGDQVNGRLVRFLGWATTASTGAATVVLLVLYARGDA</sequence>
<dbReference type="Pfam" id="PF01566">
    <property type="entry name" value="Nramp"/>
    <property type="match status" value="1"/>
</dbReference>
<dbReference type="EMBL" id="JARJJS010000003">
    <property type="protein sequence ID" value="MDF4025906.1"/>
    <property type="molecule type" value="Genomic_DNA"/>
</dbReference>
<gene>
    <name evidence="8" type="ORF">P3W24_13090</name>
</gene>
<feature type="transmembrane region" description="Helical" evidence="7">
    <location>
        <begin position="358"/>
        <end position="377"/>
    </location>
</feature>
<keyword evidence="3 7" id="KW-0812">Transmembrane</keyword>
<feature type="transmembrane region" description="Helical" evidence="7">
    <location>
        <begin position="239"/>
        <end position="261"/>
    </location>
</feature>
<feature type="transmembrane region" description="Helical" evidence="7">
    <location>
        <begin position="398"/>
        <end position="419"/>
    </location>
</feature>
<comment type="subcellular location">
    <subcellularLocation>
        <location evidence="1">Membrane</location>
        <topology evidence="1">Multi-pass membrane protein</topology>
    </subcellularLocation>
</comment>
<feature type="transmembrane region" description="Helical" evidence="7">
    <location>
        <begin position="289"/>
        <end position="312"/>
    </location>
</feature>
<feature type="transmembrane region" description="Helical" evidence="7">
    <location>
        <begin position="333"/>
        <end position="352"/>
    </location>
</feature>
<reference evidence="8 9" key="1">
    <citation type="journal article" date="2024" name="Curr. Microbiol.">
        <title>Luteibacter sahnii sp. nov., A Novel Yellow-Colored Xanthomonadin Pigment Producing Probiotic Bacterium from Healthy Rice Seed Microbiome.</title>
        <authorList>
            <person name="Jaiswal G."/>
            <person name="Rana R."/>
            <person name="Nayak P.K."/>
            <person name="Chouhan R."/>
            <person name="Gandhi S.G."/>
            <person name="Patel H.K."/>
            <person name="Patil P.B."/>
        </authorList>
    </citation>
    <scope>NUCLEOTIDE SEQUENCE [LARGE SCALE GENOMIC DNA]</scope>
    <source>
        <strain evidence="8 9">PPL201</strain>
    </source>
</reference>
<feature type="transmembrane region" description="Helical" evidence="7">
    <location>
        <begin position="117"/>
        <end position="136"/>
    </location>
</feature>
<feature type="transmembrane region" description="Helical" evidence="7">
    <location>
        <begin position="83"/>
        <end position="111"/>
    </location>
</feature>
<keyword evidence="2" id="KW-0813">Transport</keyword>
<comment type="caution">
    <text evidence="8">The sequence shown here is derived from an EMBL/GenBank/DDBJ whole genome shotgun (WGS) entry which is preliminary data.</text>
</comment>
<protein>
    <submittedName>
        <fullName evidence="8">Divalent metal cation transporter</fullName>
    </submittedName>
</protein>
<evidence type="ECO:0000313" key="9">
    <source>
        <dbReference type="Proteomes" id="UP001528850"/>
    </source>
</evidence>
<keyword evidence="5 7" id="KW-1133">Transmembrane helix</keyword>
<feature type="transmembrane region" description="Helical" evidence="7">
    <location>
        <begin position="185"/>
        <end position="204"/>
    </location>
</feature>
<keyword evidence="9" id="KW-1185">Reference proteome</keyword>
<evidence type="ECO:0000313" key="8">
    <source>
        <dbReference type="EMBL" id="MDF4025906.1"/>
    </source>
</evidence>
<keyword evidence="6 7" id="KW-0472">Membrane</keyword>
<keyword evidence="4" id="KW-0769">Symport</keyword>
<dbReference type="PANTHER" id="PTHR11706">
    <property type="entry name" value="SOLUTE CARRIER PROTEIN FAMILY 11 MEMBER"/>
    <property type="match status" value="1"/>
</dbReference>
<accession>A0ABT6BCP1</accession>
<evidence type="ECO:0000256" key="4">
    <source>
        <dbReference type="ARBA" id="ARBA00022847"/>
    </source>
</evidence>
<dbReference type="RefSeq" id="WP_320551840.1">
    <property type="nucleotide sequence ID" value="NZ_JAQLOK010000004.1"/>
</dbReference>
<feature type="transmembrane region" description="Helical" evidence="7">
    <location>
        <begin position="148"/>
        <end position="165"/>
    </location>
</feature>
<dbReference type="InterPro" id="IPR001046">
    <property type="entry name" value="NRAMP_fam"/>
</dbReference>
<organism evidence="8 9">
    <name type="scientific">Luteibacter sahnii</name>
    <dbReference type="NCBI Taxonomy" id="3021977"/>
    <lineage>
        <taxon>Bacteria</taxon>
        <taxon>Pseudomonadati</taxon>
        <taxon>Pseudomonadota</taxon>
        <taxon>Gammaproteobacteria</taxon>
        <taxon>Lysobacterales</taxon>
        <taxon>Rhodanobacteraceae</taxon>
        <taxon>Luteibacter</taxon>
    </lineage>
</organism>
<evidence type="ECO:0000256" key="3">
    <source>
        <dbReference type="ARBA" id="ARBA00022692"/>
    </source>
</evidence>